<feature type="compositionally biased region" description="Basic and acidic residues" evidence="2">
    <location>
        <begin position="507"/>
        <end position="522"/>
    </location>
</feature>
<evidence type="ECO:0000313" key="4">
    <source>
        <dbReference type="Proteomes" id="UP000799753"/>
    </source>
</evidence>
<feature type="compositionally biased region" description="Polar residues" evidence="2">
    <location>
        <begin position="488"/>
        <end position="506"/>
    </location>
</feature>
<feature type="compositionally biased region" description="Polar residues" evidence="2">
    <location>
        <begin position="584"/>
        <end position="593"/>
    </location>
</feature>
<keyword evidence="4" id="KW-1185">Reference proteome</keyword>
<organism evidence="3 4">
    <name type="scientific">Massarina eburnea CBS 473.64</name>
    <dbReference type="NCBI Taxonomy" id="1395130"/>
    <lineage>
        <taxon>Eukaryota</taxon>
        <taxon>Fungi</taxon>
        <taxon>Dikarya</taxon>
        <taxon>Ascomycota</taxon>
        <taxon>Pezizomycotina</taxon>
        <taxon>Dothideomycetes</taxon>
        <taxon>Pleosporomycetidae</taxon>
        <taxon>Pleosporales</taxon>
        <taxon>Massarineae</taxon>
        <taxon>Massarinaceae</taxon>
        <taxon>Massarina</taxon>
    </lineage>
</organism>
<gene>
    <name evidence="3" type="ORF">P280DRAFT_301215</name>
</gene>
<reference evidence="3" key="1">
    <citation type="journal article" date="2020" name="Stud. Mycol.">
        <title>101 Dothideomycetes genomes: a test case for predicting lifestyles and emergence of pathogens.</title>
        <authorList>
            <person name="Haridas S."/>
            <person name="Albert R."/>
            <person name="Binder M."/>
            <person name="Bloem J."/>
            <person name="Labutti K."/>
            <person name="Salamov A."/>
            <person name="Andreopoulos B."/>
            <person name="Baker S."/>
            <person name="Barry K."/>
            <person name="Bills G."/>
            <person name="Bluhm B."/>
            <person name="Cannon C."/>
            <person name="Castanera R."/>
            <person name="Culley D."/>
            <person name="Daum C."/>
            <person name="Ezra D."/>
            <person name="Gonzalez J."/>
            <person name="Henrissat B."/>
            <person name="Kuo A."/>
            <person name="Liang C."/>
            <person name="Lipzen A."/>
            <person name="Lutzoni F."/>
            <person name="Magnuson J."/>
            <person name="Mondo S."/>
            <person name="Nolan M."/>
            <person name="Ohm R."/>
            <person name="Pangilinan J."/>
            <person name="Park H.-J."/>
            <person name="Ramirez L."/>
            <person name="Alfaro M."/>
            <person name="Sun H."/>
            <person name="Tritt A."/>
            <person name="Yoshinaga Y."/>
            <person name="Zwiers L.-H."/>
            <person name="Turgeon B."/>
            <person name="Goodwin S."/>
            <person name="Spatafora J."/>
            <person name="Crous P."/>
            <person name="Grigoriev I."/>
        </authorList>
    </citation>
    <scope>NUCLEOTIDE SEQUENCE</scope>
    <source>
        <strain evidence="3">CBS 473.64</strain>
    </source>
</reference>
<dbReference type="OrthoDB" id="3798058at2759"/>
<evidence type="ECO:0000256" key="1">
    <source>
        <dbReference type="SAM" id="Coils"/>
    </source>
</evidence>
<feature type="region of interest" description="Disordered" evidence="2">
    <location>
        <begin position="488"/>
        <end position="724"/>
    </location>
</feature>
<feature type="compositionally biased region" description="Basic and acidic residues" evidence="2">
    <location>
        <begin position="654"/>
        <end position="670"/>
    </location>
</feature>
<evidence type="ECO:0000313" key="3">
    <source>
        <dbReference type="EMBL" id="KAF2641065.1"/>
    </source>
</evidence>
<protein>
    <submittedName>
        <fullName evidence="3">Uncharacterized protein</fullName>
    </submittedName>
</protein>
<feature type="compositionally biased region" description="Polar residues" evidence="2">
    <location>
        <begin position="644"/>
        <end position="653"/>
    </location>
</feature>
<dbReference type="Proteomes" id="UP000799753">
    <property type="component" value="Unassembled WGS sequence"/>
</dbReference>
<name>A0A6A6S0N7_9PLEO</name>
<keyword evidence="1" id="KW-0175">Coiled coil</keyword>
<dbReference type="EMBL" id="MU006783">
    <property type="protein sequence ID" value="KAF2641065.1"/>
    <property type="molecule type" value="Genomic_DNA"/>
</dbReference>
<accession>A0A6A6S0N7</accession>
<feature type="coiled-coil region" evidence="1">
    <location>
        <begin position="44"/>
        <end position="285"/>
    </location>
</feature>
<dbReference type="AlphaFoldDB" id="A0A6A6S0N7"/>
<proteinExistence type="predicted"/>
<feature type="compositionally biased region" description="Low complexity" evidence="2">
    <location>
        <begin position="558"/>
        <end position="576"/>
    </location>
</feature>
<sequence length="724" mass="82571">MEQTREIYESQKNKTLNNTAELQKVEEQFKMVMEKKEVAWSNEIHRLTHERDERNNALRLQEQERFATMRMLDESRDRVQTLRADVERLQEANSLMVEKLEKLTQLKQQLLQYTNALEDAKSETAMLRQENEDLDEKATTCRTERDQLRIQLDEKETVIDASRKQADSRAIQHEKNVQMLHELQIEVHSLRNASRILEQDLESCRSNEKEMDDSLQRHLEEKKRLRRQLDDAEHHLEAKENDIRRIQEDGKEEMHTKEEYHKTEIEKLEHRLEQAELAKNTAMADATRIGTESQNLIEEHKKKTNEKFELLVDQEVQRRLTQLNRVATKPTQLASQSSQPSSHVMVADDDPNALLSFHSGKARKIVTRQNNSVMTNLGASQLQSTSSEASDQQYGDAGDLDYFEETEGLGAREHLDENGVSIVHGPPDSIVDLPADVVPETQLTMSPRRFNEGLKHFSGSRQDLSSSSLSECPADMDDIELLDMTEMAHTSQGRSPLRNVTSLQHTNEVHSRGSDTRYDHPKSQANTGTRIMAPPPLPGSSLEYRTRKHDLPSRPENASLRGTSRSGRGARATSSSPDFMHNAGPSSSKTYSQRIGIVSGSMDRQPSNMPQGYGNTGHDMSSHKRKSSESQVENESPKRHRVNEPSNFSLSRTNQRDLPESTTRSTRDRNVISSQGTHQPDHNLRRPSAATPVNYSSHRSSSGRTRRTKGMNPVDPSSWLYVQS</sequence>
<evidence type="ECO:0000256" key="2">
    <source>
        <dbReference type="SAM" id="MobiDB-lite"/>
    </source>
</evidence>